<dbReference type="STRING" id="1198029.A0A1U7LNW8"/>
<dbReference type="EMBL" id="LXFE01000859">
    <property type="protein sequence ID" value="OLL24344.1"/>
    <property type="molecule type" value="Genomic_DNA"/>
</dbReference>
<dbReference type="OMA" id="GFAESMH"/>
<accession>A0A1U7LNW8</accession>
<feature type="compositionally biased region" description="Acidic residues" evidence="1">
    <location>
        <begin position="134"/>
        <end position="144"/>
    </location>
</feature>
<reference evidence="2 3" key="1">
    <citation type="submission" date="2016-04" db="EMBL/GenBank/DDBJ databases">
        <title>Evolutionary innovation and constraint leading to complex multicellularity in the Ascomycota.</title>
        <authorList>
            <person name="Cisse O."/>
            <person name="Nguyen A."/>
            <person name="Hewitt D.A."/>
            <person name="Jedd G."/>
            <person name="Stajich J.E."/>
        </authorList>
    </citation>
    <scope>NUCLEOTIDE SEQUENCE [LARGE SCALE GENOMIC DNA]</scope>
    <source>
        <strain evidence="2 3">DAH-3</strain>
    </source>
</reference>
<dbReference type="InterPro" id="IPR013924">
    <property type="entry name" value="RNase_H2_suC"/>
</dbReference>
<evidence type="ECO:0000256" key="1">
    <source>
        <dbReference type="SAM" id="MobiDB-lite"/>
    </source>
</evidence>
<dbReference type="Pfam" id="PF08615">
    <property type="entry name" value="RNase_H2_suC"/>
    <property type="match status" value="1"/>
</dbReference>
<feature type="compositionally biased region" description="Basic and acidic residues" evidence="1">
    <location>
        <begin position="145"/>
        <end position="157"/>
    </location>
</feature>
<dbReference type="AlphaFoldDB" id="A0A1U7LNW8"/>
<protein>
    <submittedName>
        <fullName evidence="2">Uncharacterized protein</fullName>
    </submittedName>
</protein>
<keyword evidence="3" id="KW-1185">Reference proteome</keyword>
<evidence type="ECO:0000313" key="3">
    <source>
        <dbReference type="Proteomes" id="UP000186594"/>
    </source>
</evidence>
<sequence>MNVVLKGSESVVEAHILPCHIAYNGKADVSKHFVVTDGEDGIKHASFRGRALQGTKVDLPEGYTAHVHHIPTKSTSEFTYDENGEETTEAIESQATESFKEFVLWNHNSPPDMRSDKLVRGVREWVNLASMIHDEEDTEDESNEEEAKVAHLEIPKK</sequence>
<dbReference type="PANTHER" id="PTHR47204">
    <property type="entry name" value="OS02G0168900 PROTEIN"/>
    <property type="match status" value="1"/>
</dbReference>
<evidence type="ECO:0000313" key="2">
    <source>
        <dbReference type="EMBL" id="OLL24344.1"/>
    </source>
</evidence>
<name>A0A1U7LNW8_NEOID</name>
<comment type="caution">
    <text evidence="2">The sequence shown here is derived from an EMBL/GenBank/DDBJ whole genome shotgun (WGS) entry which is preliminary data.</text>
</comment>
<proteinExistence type="predicted"/>
<dbReference type="GO" id="GO:0006401">
    <property type="term" value="P:RNA catabolic process"/>
    <property type="evidence" value="ECO:0007669"/>
    <property type="project" value="InterPro"/>
</dbReference>
<organism evidence="2 3">
    <name type="scientific">Neolecta irregularis (strain DAH-3)</name>
    <dbReference type="NCBI Taxonomy" id="1198029"/>
    <lineage>
        <taxon>Eukaryota</taxon>
        <taxon>Fungi</taxon>
        <taxon>Dikarya</taxon>
        <taxon>Ascomycota</taxon>
        <taxon>Taphrinomycotina</taxon>
        <taxon>Neolectales</taxon>
        <taxon>Neolectaceae</taxon>
        <taxon>Neolecta</taxon>
    </lineage>
</organism>
<dbReference type="Proteomes" id="UP000186594">
    <property type="component" value="Unassembled WGS sequence"/>
</dbReference>
<feature type="region of interest" description="Disordered" evidence="1">
    <location>
        <begin position="133"/>
        <end position="157"/>
    </location>
</feature>
<dbReference type="GO" id="GO:0032299">
    <property type="term" value="C:ribonuclease H2 complex"/>
    <property type="evidence" value="ECO:0007669"/>
    <property type="project" value="InterPro"/>
</dbReference>
<dbReference type="CDD" id="cd09271">
    <property type="entry name" value="RNase_H2-C"/>
    <property type="match status" value="1"/>
</dbReference>
<dbReference type="Gene3D" id="2.40.128.680">
    <property type="match status" value="1"/>
</dbReference>
<dbReference type="PANTHER" id="PTHR47204:SF1">
    <property type="entry name" value="RIBONUCLEASE H2 SUBUNIT C"/>
    <property type="match status" value="1"/>
</dbReference>
<gene>
    <name evidence="2" type="ORF">NEOLI_003806</name>
</gene>
<dbReference type="OrthoDB" id="6222486at2759"/>